<evidence type="ECO:0000313" key="2">
    <source>
        <dbReference type="Proteomes" id="UP000053732"/>
    </source>
</evidence>
<dbReference type="EMBL" id="HG793137">
    <property type="protein sequence ID" value="CRL20715.1"/>
    <property type="molecule type" value="Genomic_DNA"/>
</dbReference>
<keyword evidence="2" id="KW-1185">Reference proteome</keyword>
<dbReference type="Proteomes" id="UP000053732">
    <property type="component" value="Unassembled WGS sequence"/>
</dbReference>
<evidence type="ECO:0000313" key="1">
    <source>
        <dbReference type="EMBL" id="CRL20715.1"/>
    </source>
</evidence>
<name>A0A0G4P314_PENC3</name>
<gene>
    <name evidence="1" type="ORF">PCAMFM013_S004g000656</name>
</gene>
<protein>
    <submittedName>
        <fullName evidence="1">Str. FM013</fullName>
    </submittedName>
</protein>
<sequence>MFTRIRVRAVLREETRQQIFEEACFIMETLENIMNQPSPHQLPVAALLGNMEQRMRDLMEQMGGWTWFGGGT</sequence>
<proteinExistence type="predicted"/>
<dbReference type="AlphaFoldDB" id="A0A0G4P314"/>
<reference evidence="1 2" key="1">
    <citation type="journal article" date="2014" name="Nat. Commun.">
        <title>Multiple recent horizontal transfers of a large genomic region in cheese making fungi.</title>
        <authorList>
            <person name="Cheeseman K."/>
            <person name="Ropars J."/>
            <person name="Renault P."/>
            <person name="Dupont J."/>
            <person name="Gouzy J."/>
            <person name="Branca A."/>
            <person name="Abraham A.L."/>
            <person name="Ceppi M."/>
            <person name="Conseiller E."/>
            <person name="Debuchy R."/>
            <person name="Malagnac F."/>
            <person name="Goarin A."/>
            <person name="Silar P."/>
            <person name="Lacoste S."/>
            <person name="Sallet E."/>
            <person name="Bensimon A."/>
            <person name="Giraud T."/>
            <person name="Brygoo Y."/>
        </authorList>
    </citation>
    <scope>NUCLEOTIDE SEQUENCE [LARGE SCALE GENOMIC DNA]</scope>
    <source>
        <strain evidence="2">FM 013</strain>
    </source>
</reference>
<organism evidence="1 2">
    <name type="scientific">Penicillium camemberti (strain FM 013)</name>
    <dbReference type="NCBI Taxonomy" id="1429867"/>
    <lineage>
        <taxon>Eukaryota</taxon>
        <taxon>Fungi</taxon>
        <taxon>Dikarya</taxon>
        <taxon>Ascomycota</taxon>
        <taxon>Pezizomycotina</taxon>
        <taxon>Eurotiomycetes</taxon>
        <taxon>Eurotiomycetidae</taxon>
        <taxon>Eurotiales</taxon>
        <taxon>Aspergillaceae</taxon>
        <taxon>Penicillium</taxon>
    </lineage>
</organism>
<accession>A0A0G4P314</accession>